<feature type="domain" description="Polymerase nucleotidyl transferase" evidence="1">
    <location>
        <begin position="26"/>
        <end position="94"/>
    </location>
</feature>
<dbReference type="EMBL" id="JWHL01000013">
    <property type="protein sequence ID" value="MBR1369436.1"/>
    <property type="molecule type" value="Genomic_DNA"/>
</dbReference>
<dbReference type="CDD" id="cd05403">
    <property type="entry name" value="NT_KNTase_like"/>
    <property type="match status" value="1"/>
</dbReference>
<evidence type="ECO:0000313" key="2">
    <source>
        <dbReference type="EMBL" id="MBR1369436.1"/>
    </source>
</evidence>
<proteinExistence type="predicted"/>
<dbReference type="SUPFAM" id="SSF81301">
    <property type="entry name" value="Nucleotidyltransferase"/>
    <property type="match status" value="1"/>
</dbReference>
<dbReference type="PANTHER" id="PTHR43449">
    <property type="entry name" value="NUCLEOTIDYLTRANSFERASE"/>
    <property type="match status" value="1"/>
</dbReference>
<name>A0A8J7W6V0_9EURY</name>
<dbReference type="RefSeq" id="WP_211531144.1">
    <property type="nucleotide sequence ID" value="NZ_JWHL01000013.1"/>
</dbReference>
<organism evidence="2 3">
    <name type="scientific">Methanocalculus chunghsingensis</name>
    <dbReference type="NCBI Taxonomy" id="156457"/>
    <lineage>
        <taxon>Archaea</taxon>
        <taxon>Methanobacteriati</taxon>
        <taxon>Methanobacteriota</taxon>
        <taxon>Stenosarchaea group</taxon>
        <taxon>Methanomicrobia</taxon>
        <taxon>Methanomicrobiales</taxon>
        <taxon>Methanocalculaceae</taxon>
        <taxon>Methanocalculus</taxon>
    </lineage>
</organism>
<dbReference type="Pfam" id="PF01909">
    <property type="entry name" value="NTP_transf_2"/>
    <property type="match status" value="1"/>
</dbReference>
<gene>
    <name evidence="2" type="ORF">RJ53_07990</name>
</gene>
<dbReference type="GO" id="GO:0016779">
    <property type="term" value="F:nucleotidyltransferase activity"/>
    <property type="evidence" value="ECO:0007669"/>
    <property type="project" value="InterPro"/>
</dbReference>
<evidence type="ECO:0000259" key="1">
    <source>
        <dbReference type="Pfam" id="PF01909"/>
    </source>
</evidence>
<dbReference type="InterPro" id="IPR002934">
    <property type="entry name" value="Polymerase_NTP_transf_dom"/>
</dbReference>
<dbReference type="PANTHER" id="PTHR43449:SF1">
    <property type="entry name" value="POLYMERASE BETA NUCLEOTIDYLTRANSFERASE DOMAIN-CONTAINING PROTEIN"/>
    <property type="match status" value="1"/>
</dbReference>
<keyword evidence="3" id="KW-1185">Reference proteome</keyword>
<reference evidence="2" key="1">
    <citation type="submission" date="2014-12" db="EMBL/GenBank/DDBJ databases">
        <authorList>
            <person name="Huang H.-H."/>
            <person name="Chen S.-C."/>
            <person name="Lai M.-C."/>
        </authorList>
    </citation>
    <scope>NUCLEOTIDE SEQUENCE</scope>
    <source>
        <strain evidence="2">K1F9705b</strain>
    </source>
</reference>
<dbReference type="AlphaFoldDB" id="A0A8J7W6V0"/>
<sequence length="114" mass="13181">MHQISRIDLRDRKEAALRLRDQVQDFADAIRQSGRVAVVILFGSLARGDFHEGSDIDLILIGDFPERFHLRSLAFRELTDLPIEPICYTQDEFKALILEENSFIQTVLREGIRL</sequence>
<dbReference type="InterPro" id="IPR043519">
    <property type="entry name" value="NT_sf"/>
</dbReference>
<comment type="caution">
    <text evidence="2">The sequence shown here is derived from an EMBL/GenBank/DDBJ whole genome shotgun (WGS) entry which is preliminary data.</text>
</comment>
<dbReference type="Gene3D" id="3.30.460.10">
    <property type="entry name" value="Beta Polymerase, domain 2"/>
    <property type="match status" value="1"/>
</dbReference>
<accession>A0A8J7W6V0</accession>
<evidence type="ECO:0000313" key="3">
    <source>
        <dbReference type="Proteomes" id="UP000730161"/>
    </source>
</evidence>
<dbReference type="OrthoDB" id="9287at2157"/>
<protein>
    <recommendedName>
        <fullName evidence="1">Polymerase nucleotidyl transferase domain-containing protein</fullName>
    </recommendedName>
</protein>
<dbReference type="Proteomes" id="UP000730161">
    <property type="component" value="Unassembled WGS sequence"/>
</dbReference>